<dbReference type="PROSITE" id="PS01123">
    <property type="entry name" value="TNASE_1"/>
    <property type="match status" value="1"/>
</dbReference>
<comment type="caution">
    <text evidence="3">The sequence shown here is derived from an EMBL/GenBank/DDBJ whole genome shotgun (WGS) entry which is preliminary data.</text>
</comment>
<keyword evidence="4" id="KW-1185">Reference proteome</keyword>
<dbReference type="SUPFAM" id="SSF50199">
    <property type="entry name" value="Staphylococcal nuclease"/>
    <property type="match status" value="1"/>
</dbReference>
<evidence type="ECO:0000313" key="4">
    <source>
        <dbReference type="Proteomes" id="UP001617669"/>
    </source>
</evidence>
<sequence>MNCATSRYLHYPKPGLFSTLLMTLSIVLFSFDIRAETLTGKVIHIADGDTVTIIANKSQHRIRLLGIDAPEKTQAYGKQSRVALNRAINGKYVTVEWNKRDDYGRIIGKVVYNGVDINLQQIQKGMAWHYKYFEREQEPEDRSRYAQAEYQAQRDKLGLWQDAKPTPPWQYRRSRP</sequence>
<evidence type="ECO:0000256" key="1">
    <source>
        <dbReference type="SAM" id="Phobius"/>
    </source>
</evidence>
<evidence type="ECO:0000259" key="2">
    <source>
        <dbReference type="PROSITE" id="PS50830"/>
    </source>
</evidence>
<dbReference type="Pfam" id="PF00565">
    <property type="entry name" value="SNase"/>
    <property type="match status" value="1"/>
</dbReference>
<dbReference type="RefSeq" id="WP_400878495.1">
    <property type="nucleotide sequence ID" value="NZ_JBIWXY010000001.1"/>
</dbReference>
<gene>
    <name evidence="3" type="ORF">ACIKP9_01745</name>
</gene>
<dbReference type="SMART" id="SM00318">
    <property type="entry name" value="SNc"/>
    <property type="match status" value="1"/>
</dbReference>
<organism evidence="3 4">
    <name type="scientific">Methylobacillus methanolivorans</name>
    <dbReference type="NCBI Taxonomy" id="1848927"/>
    <lineage>
        <taxon>Bacteria</taxon>
        <taxon>Pseudomonadati</taxon>
        <taxon>Pseudomonadota</taxon>
        <taxon>Betaproteobacteria</taxon>
        <taxon>Nitrosomonadales</taxon>
        <taxon>Methylophilaceae</taxon>
        <taxon>Methylobacillus</taxon>
    </lineage>
</organism>
<dbReference type="EMBL" id="JBIWXY010000001">
    <property type="protein sequence ID" value="MFJ5444946.1"/>
    <property type="molecule type" value="Genomic_DNA"/>
</dbReference>
<name>A0ABW8GHU6_9PROT</name>
<proteinExistence type="predicted"/>
<evidence type="ECO:0000313" key="3">
    <source>
        <dbReference type="EMBL" id="MFJ5444946.1"/>
    </source>
</evidence>
<dbReference type="PROSITE" id="PS50830">
    <property type="entry name" value="TNASE_3"/>
    <property type="match status" value="1"/>
</dbReference>
<reference evidence="3 4" key="1">
    <citation type="submission" date="2024-11" db="EMBL/GenBank/DDBJ databases">
        <authorList>
            <person name="Kaparullina E.N."/>
            <person name="Delegan Y.A."/>
            <person name="Doronina N.V."/>
        </authorList>
    </citation>
    <scope>NUCLEOTIDE SEQUENCE [LARGE SCALE GENOMIC DNA]</scope>
    <source>
        <strain evidence="3 4">7sh_L</strain>
    </source>
</reference>
<dbReference type="InterPro" id="IPR035437">
    <property type="entry name" value="SNase_OB-fold_sf"/>
</dbReference>
<feature type="domain" description="TNase-like" evidence="2">
    <location>
        <begin position="36"/>
        <end position="162"/>
    </location>
</feature>
<dbReference type="PANTHER" id="PTHR12302:SF26">
    <property type="entry name" value="BLR1266 PROTEIN"/>
    <property type="match status" value="1"/>
</dbReference>
<keyword evidence="1" id="KW-1133">Transmembrane helix</keyword>
<protein>
    <submittedName>
        <fullName evidence="3">Thermonuclease family protein</fullName>
    </submittedName>
</protein>
<dbReference type="InterPro" id="IPR016071">
    <property type="entry name" value="Staphylococal_nuclease_OB-fold"/>
</dbReference>
<dbReference type="Proteomes" id="UP001617669">
    <property type="component" value="Unassembled WGS sequence"/>
</dbReference>
<keyword evidence="1" id="KW-0472">Membrane</keyword>
<dbReference type="InterPro" id="IPR002071">
    <property type="entry name" value="Thermonucl_AS"/>
</dbReference>
<keyword evidence="1" id="KW-0812">Transmembrane</keyword>
<dbReference type="Gene3D" id="2.40.50.90">
    <property type="match status" value="1"/>
</dbReference>
<dbReference type="PANTHER" id="PTHR12302">
    <property type="entry name" value="EBNA2 BINDING PROTEIN P100"/>
    <property type="match status" value="1"/>
</dbReference>
<feature type="transmembrane region" description="Helical" evidence="1">
    <location>
        <begin position="15"/>
        <end position="33"/>
    </location>
</feature>
<accession>A0ABW8GHU6</accession>